<dbReference type="RefSeq" id="WP_090381417.1">
    <property type="nucleotide sequence ID" value="NZ_FNLC01000002.1"/>
</dbReference>
<reference evidence="4" key="1">
    <citation type="submission" date="2016-10" db="EMBL/GenBank/DDBJ databases">
        <authorList>
            <person name="Varghese N."/>
            <person name="Submissions S."/>
        </authorList>
    </citation>
    <scope>NUCLEOTIDE SEQUENCE [LARGE SCALE GENOMIC DNA]</scope>
    <source>
        <strain evidence="4">DSM 24767</strain>
    </source>
</reference>
<dbReference type="STRING" id="1095778.SAMN04489842_2157"/>
<dbReference type="AlphaFoldDB" id="A0A1H1FXW0"/>
<proteinExistence type="inferred from homology"/>
<dbReference type="PANTHER" id="PTHR46268">
    <property type="entry name" value="STRESS RESPONSE PROTEIN NHAX"/>
    <property type="match status" value="1"/>
</dbReference>
<dbReference type="PRINTS" id="PR01438">
    <property type="entry name" value="UNVRSLSTRESS"/>
</dbReference>
<evidence type="ECO:0000313" key="3">
    <source>
        <dbReference type="EMBL" id="SDR05619.1"/>
    </source>
</evidence>
<dbReference type="InterPro" id="IPR006015">
    <property type="entry name" value="Universal_stress_UspA"/>
</dbReference>
<evidence type="ECO:0000256" key="1">
    <source>
        <dbReference type="ARBA" id="ARBA00008791"/>
    </source>
</evidence>
<feature type="domain" description="UspA" evidence="2">
    <location>
        <begin position="1"/>
        <end position="141"/>
    </location>
</feature>
<dbReference type="InterPro" id="IPR014729">
    <property type="entry name" value="Rossmann-like_a/b/a_fold"/>
</dbReference>
<dbReference type="PANTHER" id="PTHR46268:SF24">
    <property type="entry name" value="UNIVERSAL STRESS PROTEIN"/>
    <property type="match status" value="1"/>
</dbReference>
<evidence type="ECO:0000313" key="4">
    <source>
        <dbReference type="Proteomes" id="UP000198848"/>
    </source>
</evidence>
<dbReference type="OrthoDB" id="105697at2157"/>
<evidence type="ECO:0000259" key="2">
    <source>
        <dbReference type="Pfam" id="PF00582"/>
    </source>
</evidence>
<gene>
    <name evidence="3" type="ORF">SAMN04489842_2157</name>
</gene>
<dbReference type="InterPro" id="IPR006016">
    <property type="entry name" value="UspA"/>
</dbReference>
<protein>
    <submittedName>
        <fullName evidence="3">Nucleotide-binding universal stress protein, UspA family</fullName>
    </submittedName>
</protein>
<dbReference type="Proteomes" id="UP000198848">
    <property type="component" value="Unassembled WGS sequence"/>
</dbReference>
<organism evidence="3 4">
    <name type="scientific">Natronobacterium texcoconense</name>
    <dbReference type="NCBI Taxonomy" id="1095778"/>
    <lineage>
        <taxon>Archaea</taxon>
        <taxon>Methanobacteriati</taxon>
        <taxon>Methanobacteriota</taxon>
        <taxon>Stenosarchaea group</taxon>
        <taxon>Halobacteria</taxon>
        <taxon>Halobacteriales</taxon>
        <taxon>Natrialbaceae</taxon>
        <taxon>Natronobacterium</taxon>
    </lineage>
</organism>
<dbReference type="EMBL" id="FNLC01000002">
    <property type="protein sequence ID" value="SDR05619.1"/>
    <property type="molecule type" value="Genomic_DNA"/>
</dbReference>
<keyword evidence="4" id="KW-1185">Reference proteome</keyword>
<dbReference type="Pfam" id="PF00582">
    <property type="entry name" value="Usp"/>
    <property type="match status" value="1"/>
</dbReference>
<dbReference type="CDD" id="cd00293">
    <property type="entry name" value="USP-like"/>
    <property type="match status" value="1"/>
</dbReference>
<dbReference type="SUPFAM" id="SSF52402">
    <property type="entry name" value="Adenine nucleotide alpha hydrolases-like"/>
    <property type="match status" value="1"/>
</dbReference>
<name>A0A1H1FXW0_NATTX</name>
<sequence>MTHRVLVAFDESPQSTVALRHALSTYDDSEIHMLHVTDLREWPRSDGNGGLSREEIHELSQDAAERLLEEATEIAREYDADVTTETATGKAAPTIVEYAEENDVDHIVLGSHGRRGLRRFLLGSVAEQVARRSPGTVTIVRQEQGDEET</sequence>
<comment type="similarity">
    <text evidence="1">Belongs to the universal stress protein A family.</text>
</comment>
<dbReference type="Gene3D" id="3.40.50.620">
    <property type="entry name" value="HUPs"/>
    <property type="match status" value="1"/>
</dbReference>
<accession>A0A1H1FXW0</accession>